<name>A0A0D3JKZ6_EMIH1</name>
<protein>
    <recommendedName>
        <fullName evidence="2">Crossover junction endonuclease MUS81-like HHH domain-containing protein</fullName>
    </recommendedName>
</protein>
<feature type="compositionally biased region" description="Gly residues" evidence="1">
    <location>
        <begin position="122"/>
        <end position="164"/>
    </location>
</feature>
<dbReference type="AlphaFoldDB" id="A0A0D3JKZ6"/>
<dbReference type="RefSeq" id="XP_005776610.1">
    <property type="nucleotide sequence ID" value="XM_005776553.1"/>
</dbReference>
<dbReference type="Pfam" id="PF14716">
    <property type="entry name" value="HHH_8"/>
    <property type="match status" value="1"/>
</dbReference>
<reference evidence="4" key="1">
    <citation type="journal article" date="2013" name="Nature">
        <title>Pan genome of the phytoplankton Emiliania underpins its global distribution.</title>
        <authorList>
            <person name="Read B.A."/>
            <person name="Kegel J."/>
            <person name="Klute M.J."/>
            <person name="Kuo A."/>
            <person name="Lefebvre S.C."/>
            <person name="Maumus F."/>
            <person name="Mayer C."/>
            <person name="Miller J."/>
            <person name="Monier A."/>
            <person name="Salamov A."/>
            <person name="Young J."/>
            <person name="Aguilar M."/>
            <person name="Claverie J.M."/>
            <person name="Frickenhaus S."/>
            <person name="Gonzalez K."/>
            <person name="Herman E.K."/>
            <person name="Lin Y.C."/>
            <person name="Napier J."/>
            <person name="Ogata H."/>
            <person name="Sarno A.F."/>
            <person name="Shmutz J."/>
            <person name="Schroeder D."/>
            <person name="de Vargas C."/>
            <person name="Verret F."/>
            <person name="von Dassow P."/>
            <person name="Valentin K."/>
            <person name="Van de Peer Y."/>
            <person name="Wheeler G."/>
            <person name="Dacks J.B."/>
            <person name="Delwiche C.F."/>
            <person name="Dyhrman S.T."/>
            <person name="Glockner G."/>
            <person name="John U."/>
            <person name="Richards T."/>
            <person name="Worden A.Z."/>
            <person name="Zhang X."/>
            <person name="Grigoriev I.V."/>
            <person name="Allen A.E."/>
            <person name="Bidle K."/>
            <person name="Borodovsky M."/>
            <person name="Bowler C."/>
            <person name="Brownlee C."/>
            <person name="Cock J.M."/>
            <person name="Elias M."/>
            <person name="Gladyshev V.N."/>
            <person name="Groth M."/>
            <person name="Guda C."/>
            <person name="Hadaegh A."/>
            <person name="Iglesias-Rodriguez M.D."/>
            <person name="Jenkins J."/>
            <person name="Jones B.M."/>
            <person name="Lawson T."/>
            <person name="Leese F."/>
            <person name="Lindquist E."/>
            <person name="Lobanov A."/>
            <person name="Lomsadze A."/>
            <person name="Malik S.B."/>
            <person name="Marsh M.E."/>
            <person name="Mackinder L."/>
            <person name="Mock T."/>
            <person name="Mueller-Roeber B."/>
            <person name="Pagarete A."/>
            <person name="Parker M."/>
            <person name="Probert I."/>
            <person name="Quesneville H."/>
            <person name="Raines C."/>
            <person name="Rensing S.A."/>
            <person name="Riano-Pachon D.M."/>
            <person name="Richier S."/>
            <person name="Rokitta S."/>
            <person name="Shiraiwa Y."/>
            <person name="Soanes D.M."/>
            <person name="van der Giezen M."/>
            <person name="Wahlund T.M."/>
            <person name="Williams B."/>
            <person name="Wilson W."/>
            <person name="Wolfe G."/>
            <person name="Wurch L.L."/>
        </authorList>
    </citation>
    <scope>NUCLEOTIDE SEQUENCE</scope>
</reference>
<sequence>MPSRRPSDTRRRIALSDAKKPAAQHADNQDLVDVFWVLADATFKAEPENAGTKGSAYRKAAQAFAACPFAVTNSSVDLKKKKLPNVGKASVEKMAAFRATGSIPKLVAYQAVLDKDFEDDGSGGGGSGGGGSGDGDSSGGGGGGGGDGGGGGGGGSCSGSGSGSGDNAEAGSRKRRKVGTG</sequence>
<evidence type="ECO:0000313" key="4">
    <source>
        <dbReference type="Proteomes" id="UP000013827"/>
    </source>
</evidence>
<dbReference type="InterPro" id="IPR010996">
    <property type="entry name" value="HHH_MUS81"/>
</dbReference>
<proteinExistence type="predicted"/>
<evidence type="ECO:0000256" key="1">
    <source>
        <dbReference type="SAM" id="MobiDB-lite"/>
    </source>
</evidence>
<dbReference type="InterPro" id="IPR027421">
    <property type="entry name" value="DNA_pol_lamdba_lyase_dom_sf"/>
</dbReference>
<feature type="domain" description="Crossover junction endonuclease MUS81-like HHH" evidence="2">
    <location>
        <begin position="27"/>
        <end position="102"/>
    </location>
</feature>
<dbReference type="Proteomes" id="UP000013827">
    <property type="component" value="Unassembled WGS sequence"/>
</dbReference>
<dbReference type="EnsemblProtists" id="EOD24181">
    <property type="protein sequence ID" value="EOD24181"/>
    <property type="gene ID" value="EMIHUDRAFT_373866"/>
</dbReference>
<dbReference type="Gene3D" id="1.10.150.110">
    <property type="entry name" value="DNA polymerase beta, N-terminal domain-like"/>
    <property type="match status" value="1"/>
</dbReference>
<feature type="region of interest" description="Disordered" evidence="1">
    <location>
        <begin position="1"/>
        <end position="24"/>
    </location>
</feature>
<dbReference type="HOGENOM" id="CLU_1491710_0_0_1"/>
<evidence type="ECO:0000259" key="2">
    <source>
        <dbReference type="Pfam" id="PF14716"/>
    </source>
</evidence>
<feature type="compositionally biased region" description="Basic and acidic residues" evidence="1">
    <location>
        <begin position="1"/>
        <end position="11"/>
    </location>
</feature>
<feature type="region of interest" description="Disordered" evidence="1">
    <location>
        <begin position="117"/>
        <end position="181"/>
    </location>
</feature>
<dbReference type="KEGG" id="ehx:EMIHUDRAFT_373866"/>
<evidence type="ECO:0000313" key="3">
    <source>
        <dbReference type="EnsemblProtists" id="EOD24181"/>
    </source>
</evidence>
<dbReference type="GeneID" id="17269728"/>
<dbReference type="PaxDb" id="2903-EOD24181"/>
<keyword evidence="4" id="KW-1185">Reference proteome</keyword>
<dbReference type="SUPFAM" id="SSF47802">
    <property type="entry name" value="DNA polymerase beta, N-terminal domain-like"/>
    <property type="match status" value="1"/>
</dbReference>
<accession>A0A0D3JKZ6</accession>
<organism evidence="3 4">
    <name type="scientific">Emiliania huxleyi (strain CCMP1516)</name>
    <dbReference type="NCBI Taxonomy" id="280463"/>
    <lineage>
        <taxon>Eukaryota</taxon>
        <taxon>Haptista</taxon>
        <taxon>Haptophyta</taxon>
        <taxon>Prymnesiophyceae</taxon>
        <taxon>Isochrysidales</taxon>
        <taxon>Noelaerhabdaceae</taxon>
        <taxon>Emiliania</taxon>
    </lineage>
</organism>
<reference evidence="3" key="2">
    <citation type="submission" date="2024-10" db="UniProtKB">
        <authorList>
            <consortium name="EnsemblProtists"/>
        </authorList>
    </citation>
    <scope>IDENTIFICATION</scope>
</reference>